<gene>
    <name evidence="2" type="ORF">PQR62_03990</name>
</gene>
<accession>A0ABW9A5Y3</accession>
<evidence type="ECO:0000313" key="2">
    <source>
        <dbReference type="EMBL" id="MFL9923412.1"/>
    </source>
</evidence>
<dbReference type="Proteomes" id="UP001629246">
    <property type="component" value="Unassembled WGS sequence"/>
</dbReference>
<comment type="caution">
    <text evidence="2">The sequence shown here is derived from an EMBL/GenBank/DDBJ whole genome shotgun (WGS) entry which is preliminary data.</text>
</comment>
<dbReference type="RefSeq" id="WP_408155044.1">
    <property type="nucleotide sequence ID" value="NZ_JAQQFM010000002.1"/>
</dbReference>
<organism evidence="2 3">
    <name type="scientific">Herbaspirillum lusitanum</name>
    <dbReference type="NCBI Taxonomy" id="213312"/>
    <lineage>
        <taxon>Bacteria</taxon>
        <taxon>Pseudomonadati</taxon>
        <taxon>Pseudomonadota</taxon>
        <taxon>Betaproteobacteria</taxon>
        <taxon>Burkholderiales</taxon>
        <taxon>Oxalobacteraceae</taxon>
        <taxon>Herbaspirillum</taxon>
    </lineage>
</organism>
<reference evidence="2 3" key="1">
    <citation type="journal article" date="2024" name="Chem. Sci.">
        <title>Discovery of megapolipeptins by genome mining of a Burkholderiales bacteria collection.</title>
        <authorList>
            <person name="Paulo B.S."/>
            <person name="Recchia M.J.J."/>
            <person name="Lee S."/>
            <person name="Fergusson C.H."/>
            <person name="Romanowski S.B."/>
            <person name="Hernandez A."/>
            <person name="Krull N."/>
            <person name="Liu D.Y."/>
            <person name="Cavanagh H."/>
            <person name="Bos A."/>
            <person name="Gray C.A."/>
            <person name="Murphy B.T."/>
            <person name="Linington R.G."/>
            <person name="Eustaquio A.S."/>
        </authorList>
    </citation>
    <scope>NUCLEOTIDE SEQUENCE [LARGE SCALE GENOMIC DNA]</scope>
    <source>
        <strain evidence="2 3">RL21-008-BIB-A</strain>
    </source>
</reference>
<evidence type="ECO:0008006" key="4">
    <source>
        <dbReference type="Google" id="ProtNLM"/>
    </source>
</evidence>
<evidence type="ECO:0000256" key="1">
    <source>
        <dbReference type="SAM" id="SignalP"/>
    </source>
</evidence>
<feature type="chain" id="PRO_5045381289" description="Lipoprotein" evidence="1">
    <location>
        <begin position="27"/>
        <end position="105"/>
    </location>
</feature>
<dbReference type="PROSITE" id="PS51257">
    <property type="entry name" value="PROKAR_LIPOPROTEIN"/>
    <property type="match status" value="1"/>
</dbReference>
<name>A0ABW9A5Y3_9BURK</name>
<protein>
    <recommendedName>
        <fullName evidence="4">Lipoprotein</fullName>
    </recommendedName>
</protein>
<feature type="signal peptide" evidence="1">
    <location>
        <begin position="1"/>
        <end position="26"/>
    </location>
</feature>
<evidence type="ECO:0000313" key="3">
    <source>
        <dbReference type="Proteomes" id="UP001629246"/>
    </source>
</evidence>
<keyword evidence="3" id="KW-1185">Reference proteome</keyword>
<sequence length="105" mass="11412">MDLHMHKCTIHLLAAFLSAMLLSACGEPPSDAMLKLATIHMMRDAKMSSEIIEKAKVAAVENVKCKNESTKGHCDFELAGYHISVDLAKTGDGKWVVIPPSTSPF</sequence>
<dbReference type="EMBL" id="JAQQFM010000002">
    <property type="protein sequence ID" value="MFL9923412.1"/>
    <property type="molecule type" value="Genomic_DNA"/>
</dbReference>
<proteinExistence type="predicted"/>
<keyword evidence="1" id="KW-0732">Signal</keyword>